<dbReference type="GO" id="GO:0006355">
    <property type="term" value="P:regulation of DNA-templated transcription"/>
    <property type="evidence" value="ECO:0007669"/>
    <property type="project" value="InterPro"/>
</dbReference>
<dbReference type="STRING" id="1005944.SAMN05192576_2029"/>
<dbReference type="Pfam" id="PF00072">
    <property type="entry name" value="Response_reg"/>
    <property type="match status" value="1"/>
</dbReference>
<evidence type="ECO:0000256" key="3">
    <source>
        <dbReference type="ARBA" id="ARBA00023125"/>
    </source>
</evidence>
<dbReference type="SMART" id="SM00448">
    <property type="entry name" value="REC"/>
    <property type="match status" value="1"/>
</dbReference>
<feature type="modified residue" description="4-aspartylphosphate" evidence="5">
    <location>
        <position position="54"/>
    </location>
</feature>
<keyword evidence="3" id="KW-0238">DNA-binding</keyword>
<gene>
    <name evidence="8" type="ORF">SAMN05192576_2029</name>
</gene>
<dbReference type="RefSeq" id="WP_091024276.1">
    <property type="nucleotide sequence ID" value="NZ_BKAE01000011.1"/>
</dbReference>
<dbReference type="Proteomes" id="UP000199004">
    <property type="component" value="Unassembled WGS sequence"/>
</dbReference>
<accession>A0A1H0AGN5</accession>
<dbReference type="PANTHER" id="PTHR43214:SF24">
    <property type="entry name" value="TRANSCRIPTIONAL REGULATORY PROTEIN NARL-RELATED"/>
    <property type="match status" value="1"/>
</dbReference>
<dbReference type="InterPro" id="IPR001789">
    <property type="entry name" value="Sig_transdc_resp-reg_receiver"/>
</dbReference>
<evidence type="ECO:0000259" key="6">
    <source>
        <dbReference type="PROSITE" id="PS50043"/>
    </source>
</evidence>
<reference evidence="8 9" key="1">
    <citation type="submission" date="2016-10" db="EMBL/GenBank/DDBJ databases">
        <authorList>
            <person name="de Groot N.N."/>
        </authorList>
    </citation>
    <scope>NUCLEOTIDE SEQUENCE [LARGE SCALE GENOMIC DNA]</scope>
    <source>
        <strain evidence="8 9">CGMCC 1.11147</strain>
    </source>
</reference>
<dbReference type="GO" id="GO:0003677">
    <property type="term" value="F:DNA binding"/>
    <property type="evidence" value="ECO:0007669"/>
    <property type="project" value="UniProtKB-KW"/>
</dbReference>
<keyword evidence="4" id="KW-0804">Transcription</keyword>
<dbReference type="PROSITE" id="PS50043">
    <property type="entry name" value="HTH_LUXR_2"/>
    <property type="match status" value="1"/>
</dbReference>
<evidence type="ECO:0000313" key="9">
    <source>
        <dbReference type="Proteomes" id="UP000199004"/>
    </source>
</evidence>
<dbReference type="SUPFAM" id="SSF52172">
    <property type="entry name" value="CheY-like"/>
    <property type="match status" value="1"/>
</dbReference>
<keyword evidence="1 5" id="KW-0597">Phosphoprotein</keyword>
<dbReference type="InterPro" id="IPR011006">
    <property type="entry name" value="CheY-like_superfamily"/>
</dbReference>
<evidence type="ECO:0000256" key="5">
    <source>
        <dbReference type="PROSITE-ProRule" id="PRU00169"/>
    </source>
</evidence>
<evidence type="ECO:0000256" key="1">
    <source>
        <dbReference type="ARBA" id="ARBA00022553"/>
    </source>
</evidence>
<dbReference type="Gene3D" id="3.40.50.2300">
    <property type="match status" value="1"/>
</dbReference>
<dbReference type="PROSITE" id="PS50110">
    <property type="entry name" value="RESPONSE_REGULATORY"/>
    <property type="match status" value="1"/>
</dbReference>
<keyword evidence="2" id="KW-0805">Transcription regulation</keyword>
<dbReference type="SUPFAM" id="SSF46894">
    <property type="entry name" value="C-terminal effector domain of the bipartite response regulators"/>
    <property type="match status" value="1"/>
</dbReference>
<feature type="domain" description="Response regulatory" evidence="7">
    <location>
        <begin position="3"/>
        <end position="119"/>
    </location>
</feature>
<name>A0A1H0AGN5_9ACTN</name>
<dbReference type="InterPro" id="IPR039420">
    <property type="entry name" value="WalR-like"/>
</dbReference>
<sequence>MIRVVVVDDEELVREGLVVIAGAGPGIEVVGQAADGVDAVSVVARTAPDVVLMDIRMPRLDGIEATSRIVESHPACRVLVLTTVETDEVVHAALRAGASGFLLKSSPRDQLWHGIAAVASGDALLAPSITRRLIEAHLTSPRIGAARTMQLTERQTDVVRLVARGLSNREIAADLHLAETTVKGYLSEVLTRHALRDRTQLVVLAYESGLVRPGESPT</sequence>
<feature type="domain" description="HTH luxR-type" evidence="6">
    <location>
        <begin position="144"/>
        <end position="209"/>
    </location>
</feature>
<keyword evidence="9" id="KW-1185">Reference proteome</keyword>
<protein>
    <submittedName>
        <fullName evidence="8">Two component transcriptional regulator, LuxR family</fullName>
    </submittedName>
</protein>
<proteinExistence type="predicted"/>
<dbReference type="InterPro" id="IPR058245">
    <property type="entry name" value="NreC/VraR/RcsB-like_REC"/>
</dbReference>
<dbReference type="CDD" id="cd06170">
    <property type="entry name" value="LuxR_C_like"/>
    <property type="match status" value="1"/>
</dbReference>
<evidence type="ECO:0000313" key="8">
    <source>
        <dbReference type="EMBL" id="SDN32547.1"/>
    </source>
</evidence>
<dbReference type="Pfam" id="PF00196">
    <property type="entry name" value="GerE"/>
    <property type="match status" value="1"/>
</dbReference>
<dbReference type="OrthoDB" id="9808843at2"/>
<organism evidence="8 9">
    <name type="scientific">Nocardioides szechwanensis</name>
    <dbReference type="NCBI Taxonomy" id="1005944"/>
    <lineage>
        <taxon>Bacteria</taxon>
        <taxon>Bacillati</taxon>
        <taxon>Actinomycetota</taxon>
        <taxon>Actinomycetes</taxon>
        <taxon>Propionibacteriales</taxon>
        <taxon>Nocardioidaceae</taxon>
        <taxon>Nocardioides</taxon>
    </lineage>
</organism>
<evidence type="ECO:0000256" key="4">
    <source>
        <dbReference type="ARBA" id="ARBA00023163"/>
    </source>
</evidence>
<dbReference type="InterPro" id="IPR000792">
    <property type="entry name" value="Tscrpt_reg_LuxR_C"/>
</dbReference>
<dbReference type="SMART" id="SM00421">
    <property type="entry name" value="HTH_LUXR"/>
    <property type="match status" value="1"/>
</dbReference>
<dbReference type="EMBL" id="FNIC01000002">
    <property type="protein sequence ID" value="SDN32547.1"/>
    <property type="molecule type" value="Genomic_DNA"/>
</dbReference>
<dbReference type="PANTHER" id="PTHR43214">
    <property type="entry name" value="TWO-COMPONENT RESPONSE REGULATOR"/>
    <property type="match status" value="1"/>
</dbReference>
<dbReference type="GO" id="GO:0000160">
    <property type="term" value="P:phosphorelay signal transduction system"/>
    <property type="evidence" value="ECO:0007669"/>
    <property type="project" value="InterPro"/>
</dbReference>
<dbReference type="AlphaFoldDB" id="A0A1H0AGN5"/>
<dbReference type="InterPro" id="IPR016032">
    <property type="entry name" value="Sig_transdc_resp-reg_C-effctor"/>
</dbReference>
<evidence type="ECO:0000256" key="2">
    <source>
        <dbReference type="ARBA" id="ARBA00023015"/>
    </source>
</evidence>
<evidence type="ECO:0000259" key="7">
    <source>
        <dbReference type="PROSITE" id="PS50110"/>
    </source>
</evidence>
<dbReference type="CDD" id="cd17535">
    <property type="entry name" value="REC_NarL-like"/>
    <property type="match status" value="1"/>
</dbReference>
<dbReference type="PRINTS" id="PR00038">
    <property type="entry name" value="HTHLUXR"/>
</dbReference>